<evidence type="ECO:0000313" key="2">
    <source>
        <dbReference type="Proteomes" id="UP001208570"/>
    </source>
</evidence>
<keyword evidence="2" id="KW-1185">Reference proteome</keyword>
<organism evidence="1 2">
    <name type="scientific">Paralvinella palmiformis</name>
    <dbReference type="NCBI Taxonomy" id="53620"/>
    <lineage>
        <taxon>Eukaryota</taxon>
        <taxon>Metazoa</taxon>
        <taxon>Spiralia</taxon>
        <taxon>Lophotrochozoa</taxon>
        <taxon>Annelida</taxon>
        <taxon>Polychaeta</taxon>
        <taxon>Sedentaria</taxon>
        <taxon>Canalipalpata</taxon>
        <taxon>Terebellida</taxon>
        <taxon>Terebelliformia</taxon>
        <taxon>Alvinellidae</taxon>
        <taxon>Paralvinella</taxon>
    </lineage>
</organism>
<gene>
    <name evidence="1" type="ORF">LSH36_330g09046</name>
</gene>
<proteinExistence type="predicted"/>
<accession>A0AAD9JFX2</accession>
<name>A0AAD9JFX2_9ANNE</name>
<dbReference type="EMBL" id="JAODUP010000330">
    <property type="protein sequence ID" value="KAK2152397.1"/>
    <property type="molecule type" value="Genomic_DNA"/>
</dbReference>
<reference evidence="1" key="1">
    <citation type="journal article" date="2023" name="Mol. Biol. Evol.">
        <title>Third-Generation Sequencing Reveals the Adaptive Role of the Epigenome in Three Deep-Sea Polychaetes.</title>
        <authorList>
            <person name="Perez M."/>
            <person name="Aroh O."/>
            <person name="Sun Y."/>
            <person name="Lan Y."/>
            <person name="Juniper S.K."/>
            <person name="Young C.R."/>
            <person name="Angers B."/>
            <person name="Qian P.Y."/>
        </authorList>
    </citation>
    <scope>NUCLEOTIDE SEQUENCE</scope>
    <source>
        <strain evidence="1">P08H-3</strain>
    </source>
</reference>
<protein>
    <submittedName>
        <fullName evidence="1">Uncharacterized protein</fullName>
    </submittedName>
</protein>
<evidence type="ECO:0000313" key="1">
    <source>
        <dbReference type="EMBL" id="KAK2152397.1"/>
    </source>
</evidence>
<dbReference type="AlphaFoldDB" id="A0AAD9JFX2"/>
<sequence>MPVSDIRLISSTFSYETSQRLHSISKMVKLSFDGKAQLNFYFYLKTCNGHPQSDNFHNCEWPPTIFTRKTLNTTHRLLNSAIRDASKMTNNNKEWINNVRMLGCVCSVYQQKETMIELPTINNL</sequence>
<dbReference type="Proteomes" id="UP001208570">
    <property type="component" value="Unassembled WGS sequence"/>
</dbReference>
<comment type="caution">
    <text evidence="1">The sequence shown here is derived from an EMBL/GenBank/DDBJ whole genome shotgun (WGS) entry which is preliminary data.</text>
</comment>